<dbReference type="CDD" id="cd00211">
    <property type="entry name" value="PTS_IIA_fru"/>
    <property type="match status" value="1"/>
</dbReference>
<dbReference type="EC" id="2.7.1.191" evidence="7"/>
<accession>A0A1C6Z5F7</accession>
<dbReference type="RefSeq" id="WP_072310007.1">
    <property type="nucleotide sequence ID" value="NZ_FMIQ01000070.1"/>
</dbReference>
<feature type="domain" description="PTS EIIA type-2" evidence="6">
    <location>
        <begin position="2"/>
        <end position="145"/>
    </location>
</feature>
<evidence type="ECO:0000256" key="2">
    <source>
        <dbReference type="ARBA" id="ARBA00022553"/>
    </source>
</evidence>
<dbReference type="PROSITE" id="PS00372">
    <property type="entry name" value="PTS_EIIA_TYPE_2_HIS"/>
    <property type="match status" value="1"/>
</dbReference>
<proteinExistence type="predicted"/>
<dbReference type="InterPro" id="IPR004715">
    <property type="entry name" value="PTS_IIA_fruc"/>
</dbReference>
<reference evidence="7 8" key="1">
    <citation type="submission" date="2016-09" db="EMBL/GenBank/DDBJ databases">
        <authorList>
            <person name="Capua I."/>
            <person name="De Benedictis P."/>
            <person name="Joannis T."/>
            <person name="Lombin L.H."/>
            <person name="Cattoli G."/>
        </authorList>
    </citation>
    <scope>NUCLEOTIDE SEQUENCE [LARGE SCALE GENOMIC DNA]</scope>
    <source>
        <strain evidence="7 8">GB001</strain>
    </source>
</reference>
<dbReference type="InterPro" id="IPR002178">
    <property type="entry name" value="PTS_EIIA_type-2_dom"/>
</dbReference>
<dbReference type="SUPFAM" id="SSF55804">
    <property type="entry name" value="Phoshotransferase/anion transport protein"/>
    <property type="match status" value="1"/>
</dbReference>
<dbReference type="NCBIfam" id="TIGR00848">
    <property type="entry name" value="fruA"/>
    <property type="match status" value="1"/>
</dbReference>
<dbReference type="GO" id="GO:0016020">
    <property type="term" value="C:membrane"/>
    <property type="evidence" value="ECO:0007669"/>
    <property type="project" value="InterPro"/>
</dbReference>
<keyword evidence="5" id="KW-0598">Phosphotransferase system</keyword>
<dbReference type="PANTHER" id="PTHR47738:SF2">
    <property type="entry name" value="PTS SYSTEM FRUCTOSE-LIKE EIIA COMPONENT"/>
    <property type="match status" value="1"/>
</dbReference>
<evidence type="ECO:0000256" key="5">
    <source>
        <dbReference type="ARBA" id="ARBA00022683"/>
    </source>
</evidence>
<evidence type="ECO:0000313" key="7">
    <source>
        <dbReference type="EMBL" id="SCM54311.1"/>
    </source>
</evidence>
<dbReference type="NCBIfam" id="NF007389">
    <property type="entry name" value="PRK09913.1"/>
    <property type="match status" value="1"/>
</dbReference>
<sequence length="147" mass="15838">MALITYADIDLNISGNTQYAVLKSLSQMAVARGFVNDQARYLQTLLLREKESSTSFGCGVAIPHGKSAVVHQPFVLFARSAQGVDWQAEDGELASCWICLGVPQTSASEQIGMISKLCRKVIYPDFIAQIKSLDSAGIVTLLNATLA</sequence>
<evidence type="ECO:0000256" key="1">
    <source>
        <dbReference type="ARBA" id="ARBA00022448"/>
    </source>
</evidence>
<dbReference type="PANTHER" id="PTHR47738">
    <property type="entry name" value="PTS SYSTEM FRUCTOSE-LIKE EIIA COMPONENT-RELATED"/>
    <property type="match status" value="1"/>
</dbReference>
<dbReference type="InterPro" id="IPR051541">
    <property type="entry name" value="PTS_SugarTrans_NitroReg"/>
</dbReference>
<dbReference type="OrthoDB" id="95460at2"/>
<dbReference type="InterPro" id="IPR016152">
    <property type="entry name" value="PTrfase/Anion_transptr"/>
</dbReference>
<evidence type="ECO:0000256" key="4">
    <source>
        <dbReference type="ARBA" id="ARBA00022679"/>
    </source>
</evidence>
<name>A0A1C6Z5F7_HAFAL</name>
<keyword evidence="3" id="KW-0762">Sugar transport</keyword>
<keyword evidence="1" id="KW-0813">Transport</keyword>
<dbReference type="Pfam" id="PF00359">
    <property type="entry name" value="PTS_EIIA_2"/>
    <property type="match status" value="1"/>
</dbReference>
<dbReference type="AlphaFoldDB" id="A0A1C6Z5F7"/>
<evidence type="ECO:0000259" key="6">
    <source>
        <dbReference type="PROSITE" id="PS51094"/>
    </source>
</evidence>
<protein>
    <submittedName>
        <fullName evidence="7">PTS system, fructose-specific IIA component/PTS system, nitrogen regulatory IIA component/PTS system, fructose-specific IIA-like component</fullName>
        <ecNumber evidence="7">2.7.1.191</ecNumber>
    </submittedName>
</protein>
<dbReference type="Gene3D" id="3.40.930.10">
    <property type="entry name" value="Mannitol-specific EII, Chain A"/>
    <property type="match status" value="1"/>
</dbReference>
<dbReference type="EMBL" id="FMIQ01000070">
    <property type="protein sequence ID" value="SCM54311.1"/>
    <property type="molecule type" value="Genomic_DNA"/>
</dbReference>
<dbReference type="GO" id="GO:0008982">
    <property type="term" value="F:protein-N(PI)-phosphohistidine-sugar phosphotransferase activity"/>
    <property type="evidence" value="ECO:0007669"/>
    <property type="project" value="InterPro"/>
</dbReference>
<keyword evidence="2" id="KW-0597">Phosphoprotein</keyword>
<dbReference type="PROSITE" id="PS51094">
    <property type="entry name" value="PTS_EIIA_TYPE_2"/>
    <property type="match status" value="1"/>
</dbReference>
<dbReference type="Proteomes" id="UP000094844">
    <property type="component" value="Unassembled WGS sequence"/>
</dbReference>
<organism evidence="7 8">
    <name type="scientific">Hafnia alvei</name>
    <dbReference type="NCBI Taxonomy" id="569"/>
    <lineage>
        <taxon>Bacteria</taxon>
        <taxon>Pseudomonadati</taxon>
        <taxon>Pseudomonadota</taxon>
        <taxon>Gammaproteobacteria</taxon>
        <taxon>Enterobacterales</taxon>
        <taxon>Hafniaceae</taxon>
        <taxon>Hafnia</taxon>
    </lineage>
</organism>
<keyword evidence="4 7" id="KW-0808">Transferase</keyword>
<gene>
    <name evidence="7" type="ORF">BN1044_03814</name>
</gene>
<evidence type="ECO:0000313" key="8">
    <source>
        <dbReference type="Proteomes" id="UP000094844"/>
    </source>
</evidence>
<evidence type="ECO:0000256" key="3">
    <source>
        <dbReference type="ARBA" id="ARBA00022597"/>
    </source>
</evidence>
<dbReference type="GO" id="GO:0009401">
    <property type="term" value="P:phosphoenolpyruvate-dependent sugar phosphotransferase system"/>
    <property type="evidence" value="ECO:0007669"/>
    <property type="project" value="UniProtKB-KW"/>
</dbReference>